<name>A0A0E9WT93_ANGAN</name>
<proteinExistence type="predicted"/>
<accession>A0A0E9WT93</accession>
<dbReference type="EMBL" id="GBXM01015842">
    <property type="protein sequence ID" value="JAH92735.1"/>
    <property type="molecule type" value="Transcribed_RNA"/>
</dbReference>
<organism evidence="1">
    <name type="scientific">Anguilla anguilla</name>
    <name type="common">European freshwater eel</name>
    <name type="synonym">Muraena anguilla</name>
    <dbReference type="NCBI Taxonomy" id="7936"/>
    <lineage>
        <taxon>Eukaryota</taxon>
        <taxon>Metazoa</taxon>
        <taxon>Chordata</taxon>
        <taxon>Craniata</taxon>
        <taxon>Vertebrata</taxon>
        <taxon>Euteleostomi</taxon>
        <taxon>Actinopterygii</taxon>
        <taxon>Neopterygii</taxon>
        <taxon>Teleostei</taxon>
        <taxon>Anguilliformes</taxon>
        <taxon>Anguillidae</taxon>
        <taxon>Anguilla</taxon>
    </lineage>
</organism>
<reference evidence="1" key="2">
    <citation type="journal article" date="2015" name="Fish Shellfish Immunol.">
        <title>Early steps in the European eel (Anguilla anguilla)-Vibrio vulnificus interaction in the gills: Role of the RtxA13 toxin.</title>
        <authorList>
            <person name="Callol A."/>
            <person name="Pajuelo D."/>
            <person name="Ebbesson L."/>
            <person name="Teles M."/>
            <person name="MacKenzie S."/>
            <person name="Amaro C."/>
        </authorList>
    </citation>
    <scope>NUCLEOTIDE SEQUENCE</scope>
</reference>
<sequence>MGEGFNCNVISPGCPLPLHVRLNTLRNSDDIQNPVMVSTPLSTKSNVQMLCFCFFFS</sequence>
<reference evidence="1" key="1">
    <citation type="submission" date="2014-11" db="EMBL/GenBank/DDBJ databases">
        <authorList>
            <person name="Amaro Gonzalez C."/>
        </authorList>
    </citation>
    <scope>NUCLEOTIDE SEQUENCE</scope>
</reference>
<evidence type="ECO:0000313" key="1">
    <source>
        <dbReference type="EMBL" id="JAH92735.1"/>
    </source>
</evidence>
<protein>
    <submittedName>
        <fullName evidence="1">Uncharacterized protein</fullName>
    </submittedName>
</protein>
<dbReference type="AlphaFoldDB" id="A0A0E9WT93"/>